<evidence type="ECO:0000256" key="1">
    <source>
        <dbReference type="SAM" id="MobiDB-lite"/>
    </source>
</evidence>
<proteinExistence type="predicted"/>
<keyword evidence="3" id="KW-1185">Reference proteome</keyword>
<protein>
    <recommendedName>
        <fullName evidence="4">DUF3562 domain-containing protein</fullName>
    </recommendedName>
</protein>
<organism evidence="2 3">
    <name type="scientific">Terracoccus luteus</name>
    <dbReference type="NCBI Taxonomy" id="53356"/>
    <lineage>
        <taxon>Bacteria</taxon>
        <taxon>Bacillati</taxon>
        <taxon>Actinomycetota</taxon>
        <taxon>Actinomycetes</taxon>
        <taxon>Micrococcales</taxon>
        <taxon>Intrasporangiaceae</taxon>
        <taxon>Terracoccus</taxon>
    </lineage>
</organism>
<gene>
    <name evidence="2" type="ORF">DFJ68_2433</name>
</gene>
<dbReference type="NCBIfam" id="NF046112">
    <property type="entry name" value="MSMEG_6209_Nter"/>
    <property type="match status" value="1"/>
</dbReference>
<name>A0A495Y075_9MICO</name>
<feature type="region of interest" description="Disordered" evidence="1">
    <location>
        <begin position="1"/>
        <end position="24"/>
    </location>
</feature>
<dbReference type="RefSeq" id="WP_121033547.1">
    <property type="nucleotide sequence ID" value="NZ_RBXT01000001.1"/>
</dbReference>
<dbReference type="Gene3D" id="1.10.8.1060">
    <property type="entry name" value="Corynebacterium glutamicum thioredoxin-dependent arsenate reductase, N-terminal domain"/>
    <property type="match status" value="1"/>
</dbReference>
<accession>A0A495Y075</accession>
<evidence type="ECO:0000313" key="3">
    <source>
        <dbReference type="Proteomes" id="UP000278440"/>
    </source>
</evidence>
<reference evidence="2 3" key="1">
    <citation type="submission" date="2018-10" db="EMBL/GenBank/DDBJ databases">
        <title>Sequencing the genomes of 1000 actinobacteria strains.</title>
        <authorList>
            <person name="Klenk H.-P."/>
        </authorList>
    </citation>
    <scope>NUCLEOTIDE SEQUENCE [LARGE SCALE GENOMIC DNA]</scope>
    <source>
        <strain evidence="2 3">DSM 44267</strain>
    </source>
</reference>
<dbReference type="AlphaFoldDB" id="A0A495Y075"/>
<evidence type="ECO:0000313" key="2">
    <source>
        <dbReference type="EMBL" id="RKT78979.1"/>
    </source>
</evidence>
<feature type="compositionally biased region" description="Basic and acidic residues" evidence="1">
    <location>
        <begin position="1"/>
        <end position="13"/>
    </location>
</feature>
<dbReference type="Proteomes" id="UP000278440">
    <property type="component" value="Unassembled WGS sequence"/>
</dbReference>
<evidence type="ECO:0008006" key="4">
    <source>
        <dbReference type="Google" id="ProtNLM"/>
    </source>
</evidence>
<comment type="caution">
    <text evidence="2">The sequence shown here is derived from an EMBL/GenBank/DDBJ whole genome shotgun (WGS) entry which is preliminary data.</text>
</comment>
<dbReference type="OrthoDB" id="4277148at2"/>
<dbReference type="EMBL" id="RBXT01000001">
    <property type="protein sequence ID" value="RKT78979.1"/>
    <property type="molecule type" value="Genomic_DNA"/>
</dbReference>
<sequence length="93" mass="10173">MPADPADHPRPDVDAGPEPGPVEQERQALTHVYARLAERFPSVDPTVIEAAVRLEHVHLDGPIRDYVPVLVEHAARDRIAAFASRGPEADEPV</sequence>